<evidence type="ECO:0000256" key="8">
    <source>
        <dbReference type="ARBA" id="ARBA00023157"/>
    </source>
</evidence>
<evidence type="ECO:0000256" key="3">
    <source>
        <dbReference type="ARBA" id="ARBA00022670"/>
    </source>
</evidence>
<dbReference type="EMBL" id="AJVK01012091">
    <property type="status" value="NOT_ANNOTATED_CDS"/>
    <property type="molecule type" value="Genomic_DNA"/>
</dbReference>
<dbReference type="GO" id="GO:0005576">
    <property type="term" value="C:extracellular region"/>
    <property type="evidence" value="ECO:0007669"/>
    <property type="project" value="UniProtKB-SubCell"/>
</dbReference>
<dbReference type="InterPro" id="IPR033116">
    <property type="entry name" value="TRYPSIN_SER"/>
</dbReference>
<keyword evidence="2" id="KW-0964">Secreted</keyword>
<reference evidence="10" key="1">
    <citation type="submission" date="2022-08" db="UniProtKB">
        <authorList>
            <consortium name="EnsemblMetazoa"/>
        </authorList>
    </citation>
    <scope>IDENTIFICATION</scope>
    <source>
        <strain evidence="10">Israel</strain>
    </source>
</reference>
<dbReference type="InterPro" id="IPR009003">
    <property type="entry name" value="Peptidase_S1_PA"/>
</dbReference>
<organism evidence="10 11">
    <name type="scientific">Phlebotomus papatasi</name>
    <name type="common">Sandfly</name>
    <dbReference type="NCBI Taxonomy" id="29031"/>
    <lineage>
        <taxon>Eukaryota</taxon>
        <taxon>Metazoa</taxon>
        <taxon>Ecdysozoa</taxon>
        <taxon>Arthropoda</taxon>
        <taxon>Hexapoda</taxon>
        <taxon>Insecta</taxon>
        <taxon>Pterygota</taxon>
        <taxon>Neoptera</taxon>
        <taxon>Endopterygota</taxon>
        <taxon>Diptera</taxon>
        <taxon>Nematocera</taxon>
        <taxon>Psychodoidea</taxon>
        <taxon>Psychodidae</taxon>
        <taxon>Phlebotomus</taxon>
        <taxon>Phlebotomus</taxon>
    </lineage>
</organism>
<evidence type="ECO:0000256" key="6">
    <source>
        <dbReference type="ARBA" id="ARBA00022825"/>
    </source>
</evidence>
<dbReference type="VEuPathDB" id="VectorBase:PPAPM1_010758"/>
<dbReference type="Proteomes" id="UP000092462">
    <property type="component" value="Unassembled WGS sequence"/>
</dbReference>
<dbReference type="FunFam" id="2.40.10.10:FF:000047">
    <property type="entry name" value="Trypsin eta"/>
    <property type="match status" value="1"/>
</dbReference>
<dbReference type="EnsemblMetazoa" id="PPAI003133-RA">
    <property type="protein sequence ID" value="PPAI003133-PA"/>
    <property type="gene ID" value="PPAI003133"/>
</dbReference>
<dbReference type="SUPFAM" id="SSF50494">
    <property type="entry name" value="Trypsin-like serine proteases"/>
    <property type="match status" value="2"/>
</dbReference>
<dbReference type="SMART" id="SM00020">
    <property type="entry name" value="Tryp_SPc"/>
    <property type="match status" value="1"/>
</dbReference>
<evidence type="ECO:0000256" key="5">
    <source>
        <dbReference type="ARBA" id="ARBA00022801"/>
    </source>
</evidence>
<evidence type="ECO:0000313" key="10">
    <source>
        <dbReference type="EnsemblMetazoa" id="PPAI003133-PA"/>
    </source>
</evidence>
<dbReference type="GO" id="GO:0016485">
    <property type="term" value="P:protein processing"/>
    <property type="evidence" value="ECO:0007669"/>
    <property type="project" value="UniProtKB-ARBA"/>
</dbReference>
<dbReference type="PANTHER" id="PTHR24252">
    <property type="entry name" value="ACROSIN-RELATED"/>
    <property type="match status" value="1"/>
</dbReference>
<dbReference type="EMBL" id="AJVK01012092">
    <property type="status" value="NOT_ANNOTATED_CDS"/>
    <property type="molecule type" value="Genomic_DNA"/>
</dbReference>
<dbReference type="VEuPathDB" id="VectorBase:PPAPM1_008504"/>
<keyword evidence="7" id="KW-0865">Zymogen</keyword>
<dbReference type="GO" id="GO:0004252">
    <property type="term" value="F:serine-type endopeptidase activity"/>
    <property type="evidence" value="ECO:0007669"/>
    <property type="project" value="InterPro"/>
</dbReference>
<protein>
    <submittedName>
        <fullName evidence="10">Uncharacterized protein</fullName>
    </submittedName>
</protein>
<keyword evidence="3" id="KW-0645">Protease</keyword>
<proteinExistence type="inferred from homology"/>
<dbReference type="GO" id="GO:0007586">
    <property type="term" value="P:digestion"/>
    <property type="evidence" value="ECO:0007669"/>
    <property type="project" value="UniProtKB-KW"/>
</dbReference>
<dbReference type="InterPro" id="IPR018114">
    <property type="entry name" value="TRYPSIN_HIS"/>
</dbReference>
<dbReference type="VEuPathDB" id="VectorBase:PPAI003133"/>
<evidence type="ECO:0000256" key="2">
    <source>
        <dbReference type="ARBA" id="ARBA00022525"/>
    </source>
</evidence>
<dbReference type="InterPro" id="IPR043504">
    <property type="entry name" value="Peptidase_S1_PA_chymotrypsin"/>
</dbReference>
<name>A0A1B0D6M4_PHLPP</name>
<dbReference type="Gene3D" id="2.40.10.10">
    <property type="entry name" value="Trypsin-like serine proteases"/>
    <property type="match status" value="1"/>
</dbReference>
<dbReference type="PROSITE" id="PS00135">
    <property type="entry name" value="TRYPSIN_SER"/>
    <property type="match status" value="1"/>
</dbReference>
<keyword evidence="4" id="KW-0222">Digestion</keyword>
<dbReference type="PROSITE" id="PS00134">
    <property type="entry name" value="TRYPSIN_HIS"/>
    <property type="match status" value="1"/>
</dbReference>
<dbReference type="CDD" id="cd00190">
    <property type="entry name" value="Tryp_SPc"/>
    <property type="match status" value="1"/>
</dbReference>
<dbReference type="AlphaFoldDB" id="A0A1B0D6M4"/>
<keyword evidence="5" id="KW-0378">Hydrolase</keyword>
<evidence type="ECO:0000256" key="1">
    <source>
        <dbReference type="ARBA" id="ARBA00004613"/>
    </source>
</evidence>
<keyword evidence="11" id="KW-1185">Reference proteome</keyword>
<evidence type="ECO:0000313" key="11">
    <source>
        <dbReference type="Proteomes" id="UP000092462"/>
    </source>
</evidence>
<keyword evidence="6" id="KW-0720">Serine protease</keyword>
<comment type="similarity">
    <text evidence="9">Belongs to the peptidase S1 family. CLIP subfamily.</text>
</comment>
<dbReference type="PANTHER" id="PTHR24252:SF7">
    <property type="entry name" value="HYALIN"/>
    <property type="match status" value="1"/>
</dbReference>
<sequence length="530" mass="58848">MNLVFVKFLFLLQISRCVTEDSILFRDESFEENSSCRTSSGDGICVFAERCRISSGVISNTSPTICYFHEHHIPVICCPKQNVVSDINTEGILNLNKLPTSPNASSESNKVTSLPNILDTTKSPVSSTEALQHLERLSILKCREYSHNFTEEKKTYFGIVLGSNAVHGEFPHMAAIGEEWENQIRFYCGGSLIKCSKHYLPTRRLQQGLRKNTQFCAGSSTTMKDTCQGDSDENTGNTKKRISEEKCEEYAKLAIVESYFTPLLLDGPTFSVGIAECKFDTPLIVGGEEAQLAEFPHMAAIGWNSTRNFGIEWGCGGVLISYDVVLTAAHCNLRQIPEYVRLGDHDLLKPSEGSRPQDFRIKEIIRHPDYRVPLKYHDIALIRLNGHAKMGKFVRPACLWQSSSINYTHAIATGWGQIEYSGPKSDVLMKVVLNITSNENCNKEYDIARTLPQGIIESQLCAGFDSSGKDTCQGDSGGPIQIVSPENSCIFHIIGIVSTGKFCGNANTSGIYARVSSYLDWIESITWLIN</sequence>
<evidence type="ECO:0000256" key="4">
    <source>
        <dbReference type="ARBA" id="ARBA00022757"/>
    </source>
</evidence>
<dbReference type="InterPro" id="IPR001314">
    <property type="entry name" value="Peptidase_S1A"/>
</dbReference>
<evidence type="ECO:0000256" key="9">
    <source>
        <dbReference type="ARBA" id="ARBA00024195"/>
    </source>
</evidence>
<dbReference type="Pfam" id="PF00089">
    <property type="entry name" value="Trypsin"/>
    <property type="match status" value="1"/>
</dbReference>
<comment type="subcellular location">
    <subcellularLocation>
        <location evidence="1">Secreted</location>
    </subcellularLocation>
</comment>
<keyword evidence="8" id="KW-1015">Disulfide bond</keyword>
<dbReference type="InterPro" id="IPR001254">
    <property type="entry name" value="Trypsin_dom"/>
</dbReference>
<accession>A0A1B0D6M4</accession>
<dbReference type="PRINTS" id="PR00722">
    <property type="entry name" value="CHYMOTRYPSIN"/>
</dbReference>
<evidence type="ECO:0000256" key="7">
    <source>
        <dbReference type="ARBA" id="ARBA00023145"/>
    </source>
</evidence>
<dbReference type="PROSITE" id="PS50240">
    <property type="entry name" value="TRYPSIN_DOM"/>
    <property type="match status" value="1"/>
</dbReference>